<dbReference type="Proteomes" id="UP001519343">
    <property type="component" value="Unassembled WGS sequence"/>
</dbReference>
<reference evidence="1 2" key="1">
    <citation type="submission" date="2021-03" db="EMBL/GenBank/DDBJ databases">
        <title>Genomic Encyclopedia of Type Strains, Phase IV (KMG-IV): sequencing the most valuable type-strain genomes for metagenomic binning, comparative biology and taxonomic classification.</title>
        <authorList>
            <person name="Goeker M."/>
        </authorList>
    </citation>
    <scope>NUCLEOTIDE SEQUENCE [LARGE SCALE GENOMIC DNA]</scope>
    <source>
        <strain evidence="1 2">DSM 24738</strain>
    </source>
</reference>
<evidence type="ECO:0000313" key="2">
    <source>
        <dbReference type="Proteomes" id="UP001519343"/>
    </source>
</evidence>
<organism evidence="1 2">
    <name type="scientific">Ammoniphilus resinae</name>
    <dbReference type="NCBI Taxonomy" id="861532"/>
    <lineage>
        <taxon>Bacteria</taxon>
        <taxon>Bacillati</taxon>
        <taxon>Bacillota</taxon>
        <taxon>Bacilli</taxon>
        <taxon>Bacillales</taxon>
        <taxon>Paenibacillaceae</taxon>
        <taxon>Aneurinibacillus group</taxon>
        <taxon>Ammoniphilus</taxon>
    </lineage>
</organism>
<evidence type="ECO:0000313" key="1">
    <source>
        <dbReference type="EMBL" id="MBP1934147.1"/>
    </source>
</evidence>
<sequence>MSVETKQQEAGQDQWLNELAKPEVQEALAVMIQKLPELKDTVLKIEQVVGKVSNVATDMGTIDSLVQPVDKVSKVLLNPETLDAIVMMVDKLPKIAKTLEMLDKISPFVEAFTDKDNLKGIAGLVEVFASPVTERVQDGISMVKEAKERADQNTTTISLFGMMKILKDPAVQNGFKFLQAFLDVSAEKKALNRG</sequence>
<dbReference type="PANTHER" id="PTHR39180:SF2">
    <property type="entry name" value="DUF1641 DOMAIN-CONTAINING PROTEIN"/>
    <property type="match status" value="1"/>
</dbReference>
<proteinExistence type="predicted"/>
<accession>A0ABS4GVU1</accession>
<protein>
    <submittedName>
        <fullName evidence="1">Uncharacterized protein YjgD (DUF1641 family)</fullName>
    </submittedName>
</protein>
<keyword evidence="2" id="KW-1185">Reference proteome</keyword>
<comment type="caution">
    <text evidence="1">The sequence shown here is derived from an EMBL/GenBank/DDBJ whole genome shotgun (WGS) entry which is preliminary data.</text>
</comment>
<name>A0ABS4GVU1_9BACL</name>
<dbReference type="RefSeq" id="WP_209812152.1">
    <property type="nucleotide sequence ID" value="NZ_JAGGKT010000017.1"/>
</dbReference>
<dbReference type="PANTHER" id="PTHR39180">
    <property type="match status" value="1"/>
</dbReference>
<gene>
    <name evidence="1" type="ORF">J2Z37_004166</name>
</gene>
<dbReference type="EMBL" id="JAGGKT010000017">
    <property type="protein sequence ID" value="MBP1934147.1"/>
    <property type="molecule type" value="Genomic_DNA"/>
</dbReference>